<dbReference type="PANTHER" id="PTHR23419:SF8">
    <property type="entry name" value="FI09726P"/>
    <property type="match status" value="1"/>
</dbReference>
<dbReference type="Pfam" id="PF03091">
    <property type="entry name" value="CutA1"/>
    <property type="match status" value="1"/>
</dbReference>
<comment type="caution">
    <text evidence="2">The sequence shown here is derived from an EMBL/GenBank/DDBJ whole genome shotgun (WGS) entry which is preliminary data.</text>
</comment>
<dbReference type="OrthoDB" id="37622at2"/>
<dbReference type="SUPFAM" id="SSF54913">
    <property type="entry name" value="GlnB-like"/>
    <property type="match status" value="1"/>
</dbReference>
<dbReference type="Gene3D" id="3.30.70.120">
    <property type="match status" value="1"/>
</dbReference>
<sequence length="108" mass="12101">MPELVWVYVTCGDEDEARKLARELVEERLAACANVIPQLFSTYWWEGKREEAREAALILKSTAARVDKLVAAIKARHSYSTPAILVLPVLAADPDFARWVEETVGDEA</sequence>
<dbReference type="RefSeq" id="WP_115791549.1">
    <property type="nucleotide sequence ID" value="NZ_QSLN01000001.1"/>
</dbReference>
<protein>
    <submittedName>
        <fullName evidence="2">Divalent-cation tolerance protein CutA</fullName>
    </submittedName>
</protein>
<dbReference type="EMBL" id="QSLN01000001">
    <property type="protein sequence ID" value="RDV84552.1"/>
    <property type="molecule type" value="Genomic_DNA"/>
</dbReference>
<dbReference type="InterPro" id="IPR004323">
    <property type="entry name" value="Ion_tolerance_CutA"/>
</dbReference>
<evidence type="ECO:0000313" key="2">
    <source>
        <dbReference type="EMBL" id="RDV84552.1"/>
    </source>
</evidence>
<dbReference type="Proteomes" id="UP000256329">
    <property type="component" value="Unassembled WGS sequence"/>
</dbReference>
<name>A0A3D8P6S0_9THEO</name>
<organism evidence="2 3">
    <name type="scientific">Ammonifex thiophilus</name>
    <dbReference type="NCBI Taxonomy" id="444093"/>
    <lineage>
        <taxon>Bacteria</taxon>
        <taxon>Bacillati</taxon>
        <taxon>Bacillota</taxon>
        <taxon>Clostridia</taxon>
        <taxon>Thermoanaerobacterales</taxon>
        <taxon>Thermoanaerobacteraceae</taxon>
        <taxon>Ammonifex</taxon>
    </lineage>
</organism>
<reference evidence="2 3" key="1">
    <citation type="submission" date="2018-08" db="EMBL/GenBank/DDBJ databases">
        <title>Form III RuBisCO-mediated autotrophy in Thermodesulfobium bacteria.</title>
        <authorList>
            <person name="Toshchakov S.V."/>
            <person name="Kublanov I.V."/>
            <person name="Frolov E."/>
            <person name="Bonch-Osmolovskaya E.A."/>
            <person name="Tourova T.P."/>
            <person name="Chernych N.A."/>
            <person name="Lebedinsky A.V."/>
        </authorList>
    </citation>
    <scope>NUCLEOTIDE SEQUENCE [LARGE SCALE GENOMIC DNA]</scope>
    <source>
        <strain evidence="2 3">SR</strain>
    </source>
</reference>
<evidence type="ECO:0000256" key="1">
    <source>
        <dbReference type="ARBA" id="ARBA00010169"/>
    </source>
</evidence>
<dbReference type="AlphaFoldDB" id="A0A3D8P6S0"/>
<proteinExistence type="inferred from homology"/>
<accession>A0A3D8P6S0</accession>
<comment type="similarity">
    <text evidence="1">Belongs to the CutA family.</text>
</comment>
<dbReference type="GO" id="GO:0005507">
    <property type="term" value="F:copper ion binding"/>
    <property type="evidence" value="ECO:0007669"/>
    <property type="project" value="TreeGrafter"/>
</dbReference>
<dbReference type="InterPro" id="IPR011322">
    <property type="entry name" value="N-reg_PII-like_a/b"/>
</dbReference>
<dbReference type="PANTHER" id="PTHR23419">
    <property type="entry name" value="DIVALENT CATION TOLERANCE CUTA-RELATED"/>
    <property type="match status" value="1"/>
</dbReference>
<evidence type="ECO:0000313" key="3">
    <source>
        <dbReference type="Proteomes" id="UP000256329"/>
    </source>
</evidence>
<gene>
    <name evidence="2" type="ORF">DXX99_00400</name>
</gene>
<dbReference type="GO" id="GO:0010038">
    <property type="term" value="P:response to metal ion"/>
    <property type="evidence" value="ECO:0007669"/>
    <property type="project" value="InterPro"/>
</dbReference>
<dbReference type="InterPro" id="IPR015867">
    <property type="entry name" value="N-reg_PII/ATP_PRibTrfase_C"/>
</dbReference>
<keyword evidence="3" id="KW-1185">Reference proteome</keyword>